<reference evidence="3" key="1">
    <citation type="submission" date="2022-05" db="EMBL/GenBank/DDBJ databases">
        <title>Schlegelella sp. nov., isolated from mangrove soil.</title>
        <authorList>
            <person name="Liu Y."/>
            <person name="Ge X."/>
            <person name="Liu W."/>
        </authorList>
    </citation>
    <scope>NUCLEOTIDE SEQUENCE</scope>
    <source>
        <strain evidence="3">S2-27</strain>
    </source>
</reference>
<comment type="caution">
    <text evidence="3">The sequence shown here is derived from an EMBL/GenBank/DDBJ whole genome shotgun (WGS) entry which is preliminary data.</text>
</comment>
<accession>A0ABT0YVY0</accession>
<dbReference type="InterPro" id="IPR027417">
    <property type="entry name" value="P-loop_NTPase"/>
</dbReference>
<dbReference type="SUPFAM" id="SSF52540">
    <property type="entry name" value="P-loop containing nucleoside triphosphate hydrolases"/>
    <property type="match status" value="1"/>
</dbReference>
<evidence type="ECO:0000256" key="1">
    <source>
        <dbReference type="SAM" id="MobiDB-lite"/>
    </source>
</evidence>
<evidence type="ECO:0000313" key="4">
    <source>
        <dbReference type="Proteomes" id="UP001165541"/>
    </source>
</evidence>
<dbReference type="SMART" id="SM00382">
    <property type="entry name" value="AAA"/>
    <property type="match status" value="1"/>
</dbReference>
<dbReference type="RefSeq" id="WP_251781457.1">
    <property type="nucleotide sequence ID" value="NZ_JAMKFE010000027.1"/>
</dbReference>
<feature type="domain" description="AAA+ ATPase" evidence="2">
    <location>
        <begin position="137"/>
        <end position="262"/>
    </location>
</feature>
<dbReference type="Pfam" id="PF01695">
    <property type="entry name" value="IstB_IS21"/>
    <property type="match status" value="1"/>
</dbReference>
<evidence type="ECO:0000259" key="2">
    <source>
        <dbReference type="SMART" id="SM00382"/>
    </source>
</evidence>
<feature type="region of interest" description="Disordered" evidence="1">
    <location>
        <begin position="1"/>
        <end position="25"/>
    </location>
</feature>
<dbReference type="PANTHER" id="PTHR30050:SF4">
    <property type="entry name" value="ATP-BINDING PROTEIN RV3427C IN INSERTION SEQUENCE-RELATED"/>
    <property type="match status" value="1"/>
</dbReference>
<keyword evidence="4" id="KW-1185">Reference proteome</keyword>
<dbReference type="InterPro" id="IPR002611">
    <property type="entry name" value="IstB_ATP-bd"/>
</dbReference>
<evidence type="ECO:0000313" key="3">
    <source>
        <dbReference type="EMBL" id="MCM5682914.1"/>
    </source>
</evidence>
<dbReference type="GO" id="GO:0005524">
    <property type="term" value="F:ATP binding"/>
    <property type="evidence" value="ECO:0007669"/>
    <property type="project" value="UniProtKB-KW"/>
</dbReference>
<name>A0ABT0YVY0_9BURK</name>
<keyword evidence="3" id="KW-0547">Nucleotide-binding</keyword>
<dbReference type="Gene3D" id="3.40.50.300">
    <property type="entry name" value="P-loop containing nucleotide triphosphate hydrolases"/>
    <property type="match status" value="1"/>
</dbReference>
<dbReference type="EMBL" id="JAMKFE010000027">
    <property type="protein sequence ID" value="MCM5682914.1"/>
    <property type="molecule type" value="Genomic_DNA"/>
</dbReference>
<sequence>MDRLFEQPSEVPSDQLPKQYAKRPELRADLGEKERVCEKHGPFKSAGLKILLGRGREIWTECPACVEERHAAERKAEAEQRAEFERRRLAGMLETAAIPKRFQGRGFDSFVADTDGKRHALKVAQDYAEGFGEHLRRGDGLIFAGLPGTGKSHLAGAILQSLLPEHVGLYVTCMGLIRSIRGTWRRESERTEADLLREFGDCPLLVIDEVGVQYGTDGEQTILFDIIDRRYRDTMPTILLTNQDKAGFKEFIGERSYDRLIETSRWVPFDWESYRPIARKVAA</sequence>
<proteinExistence type="predicted"/>
<dbReference type="CDD" id="cd00009">
    <property type="entry name" value="AAA"/>
    <property type="match status" value="1"/>
</dbReference>
<protein>
    <submittedName>
        <fullName evidence="3">ATP-binding protein</fullName>
    </submittedName>
</protein>
<dbReference type="Proteomes" id="UP001165541">
    <property type="component" value="Unassembled WGS sequence"/>
</dbReference>
<gene>
    <name evidence="3" type="ORF">M8A51_25610</name>
</gene>
<keyword evidence="3" id="KW-0067">ATP-binding</keyword>
<organism evidence="3 4">
    <name type="scientific">Caldimonas mangrovi</name>
    <dbReference type="NCBI Taxonomy" id="2944811"/>
    <lineage>
        <taxon>Bacteria</taxon>
        <taxon>Pseudomonadati</taxon>
        <taxon>Pseudomonadota</taxon>
        <taxon>Betaproteobacteria</taxon>
        <taxon>Burkholderiales</taxon>
        <taxon>Sphaerotilaceae</taxon>
        <taxon>Caldimonas</taxon>
    </lineage>
</organism>
<dbReference type="PANTHER" id="PTHR30050">
    <property type="entry name" value="CHROMOSOMAL REPLICATION INITIATOR PROTEIN DNAA"/>
    <property type="match status" value="1"/>
</dbReference>
<dbReference type="InterPro" id="IPR003593">
    <property type="entry name" value="AAA+_ATPase"/>
</dbReference>